<dbReference type="CDD" id="cd06261">
    <property type="entry name" value="TM_PBP2"/>
    <property type="match status" value="1"/>
</dbReference>
<feature type="transmembrane region" description="Helical" evidence="7">
    <location>
        <begin position="12"/>
        <end position="34"/>
    </location>
</feature>
<dbReference type="PROSITE" id="PS50928">
    <property type="entry name" value="ABC_TM1"/>
    <property type="match status" value="1"/>
</dbReference>
<dbReference type="InterPro" id="IPR035906">
    <property type="entry name" value="MetI-like_sf"/>
</dbReference>
<keyword evidence="4 7" id="KW-0812">Transmembrane</keyword>
<evidence type="ECO:0000256" key="6">
    <source>
        <dbReference type="ARBA" id="ARBA00023136"/>
    </source>
</evidence>
<keyword evidence="2 7" id="KW-0813">Transport</keyword>
<feature type="domain" description="ABC transmembrane type-1" evidence="8">
    <location>
        <begin position="69"/>
        <end position="258"/>
    </location>
</feature>
<comment type="similarity">
    <text evidence="7">Belongs to the binding-protein-dependent transport system permease family.</text>
</comment>
<dbReference type="RefSeq" id="WP_144092355.1">
    <property type="nucleotide sequence ID" value="NZ_CABHMX010000003.1"/>
</dbReference>
<gene>
    <name evidence="9" type="primary">araQ_9</name>
    <name evidence="9" type="ORF">RSSSTS7063_02142</name>
</gene>
<dbReference type="AlphaFoldDB" id="A0A564VDE9"/>
<evidence type="ECO:0000256" key="5">
    <source>
        <dbReference type="ARBA" id="ARBA00022989"/>
    </source>
</evidence>
<reference evidence="9 10" key="1">
    <citation type="submission" date="2019-07" db="EMBL/GenBank/DDBJ databases">
        <authorList>
            <person name="Hibberd C M."/>
            <person name="Gehrig L. J."/>
            <person name="Chang H.-W."/>
            <person name="Venkatesh S."/>
        </authorList>
    </citation>
    <scope>NUCLEOTIDE SEQUENCE [LARGE SCALE GENOMIC DNA]</scope>
    <source>
        <strain evidence="9">Blautia_luti_SSTS_Bg7063</strain>
    </source>
</reference>
<evidence type="ECO:0000256" key="2">
    <source>
        <dbReference type="ARBA" id="ARBA00022448"/>
    </source>
</evidence>
<dbReference type="Pfam" id="PF00528">
    <property type="entry name" value="BPD_transp_1"/>
    <property type="match status" value="1"/>
</dbReference>
<feature type="transmembrane region" description="Helical" evidence="7">
    <location>
        <begin position="179"/>
        <end position="204"/>
    </location>
</feature>
<protein>
    <submittedName>
        <fullName evidence="9">L-arabinose transport system permease protein AraQ</fullName>
    </submittedName>
</protein>
<evidence type="ECO:0000256" key="7">
    <source>
        <dbReference type="RuleBase" id="RU363032"/>
    </source>
</evidence>
<evidence type="ECO:0000313" key="9">
    <source>
        <dbReference type="EMBL" id="VUX30576.1"/>
    </source>
</evidence>
<name>A0A564VDE9_9FIRM</name>
<feature type="transmembrane region" description="Helical" evidence="7">
    <location>
        <begin position="105"/>
        <end position="126"/>
    </location>
</feature>
<accession>A0A564VDE9</accession>
<dbReference type="PANTHER" id="PTHR43744:SF12">
    <property type="entry name" value="ABC TRANSPORTER PERMEASE PROTEIN MG189-RELATED"/>
    <property type="match status" value="1"/>
</dbReference>
<dbReference type="Gene3D" id="1.10.3720.10">
    <property type="entry name" value="MetI-like"/>
    <property type="match status" value="1"/>
</dbReference>
<evidence type="ECO:0000256" key="1">
    <source>
        <dbReference type="ARBA" id="ARBA00004651"/>
    </source>
</evidence>
<keyword evidence="3" id="KW-1003">Cell membrane</keyword>
<evidence type="ECO:0000313" key="10">
    <source>
        <dbReference type="Proteomes" id="UP000408482"/>
    </source>
</evidence>
<evidence type="ECO:0000256" key="3">
    <source>
        <dbReference type="ARBA" id="ARBA00022475"/>
    </source>
</evidence>
<feature type="transmembrane region" description="Helical" evidence="7">
    <location>
        <begin position="73"/>
        <end position="93"/>
    </location>
</feature>
<dbReference type="InterPro" id="IPR000515">
    <property type="entry name" value="MetI-like"/>
</dbReference>
<dbReference type="Proteomes" id="UP000408482">
    <property type="component" value="Unassembled WGS sequence"/>
</dbReference>
<organism evidence="9 10">
    <name type="scientific">Blautia luti</name>
    <dbReference type="NCBI Taxonomy" id="89014"/>
    <lineage>
        <taxon>Bacteria</taxon>
        <taxon>Bacillati</taxon>
        <taxon>Bacillota</taxon>
        <taxon>Clostridia</taxon>
        <taxon>Lachnospirales</taxon>
        <taxon>Lachnospiraceae</taxon>
        <taxon>Blautia</taxon>
    </lineage>
</organism>
<dbReference type="GO" id="GO:0055085">
    <property type="term" value="P:transmembrane transport"/>
    <property type="evidence" value="ECO:0007669"/>
    <property type="project" value="InterPro"/>
</dbReference>
<evidence type="ECO:0000256" key="4">
    <source>
        <dbReference type="ARBA" id="ARBA00022692"/>
    </source>
</evidence>
<dbReference type="GO" id="GO:0005886">
    <property type="term" value="C:plasma membrane"/>
    <property type="evidence" value="ECO:0007669"/>
    <property type="project" value="UniProtKB-SubCell"/>
</dbReference>
<keyword evidence="6 7" id="KW-0472">Membrane</keyword>
<dbReference type="PANTHER" id="PTHR43744">
    <property type="entry name" value="ABC TRANSPORTER PERMEASE PROTEIN MG189-RELATED-RELATED"/>
    <property type="match status" value="1"/>
</dbReference>
<feature type="transmembrane region" description="Helical" evidence="7">
    <location>
        <begin position="138"/>
        <end position="158"/>
    </location>
</feature>
<proteinExistence type="inferred from homology"/>
<keyword evidence="10" id="KW-1185">Reference proteome</keyword>
<sequence length="273" mass="30749">MAKKRIQNILKHVVCILLCLCVVLPFYMVLINSFKTKAEAARMSLALPTEWVFSNYSEVIEKGSLIQGFLNSFSYALIATTLGVVLCAMAAFVMCRKRTKLNVFLYYFVLCGLFFPVNYVTLVRVLSTLHLNDTRAGIIMVFTSAMIPFCIFTIRNFVISVPVELDEAAVIDGAGPLSLFFKVIMPLLKPTMVTCFILQFMGVWSDFLTPLYLSSKSKLFPMTMAVYQFFGKNKSYWNYIFADIVLTCIPVILVYMIGQKYIVGGMTSGAVKE</sequence>
<feature type="transmembrane region" description="Helical" evidence="7">
    <location>
        <begin position="236"/>
        <end position="257"/>
    </location>
</feature>
<dbReference type="SUPFAM" id="SSF161098">
    <property type="entry name" value="MetI-like"/>
    <property type="match status" value="1"/>
</dbReference>
<dbReference type="EMBL" id="CABHNW010000007">
    <property type="protein sequence ID" value="VUX30576.1"/>
    <property type="molecule type" value="Genomic_DNA"/>
</dbReference>
<evidence type="ECO:0000259" key="8">
    <source>
        <dbReference type="PROSITE" id="PS50928"/>
    </source>
</evidence>
<comment type="subcellular location">
    <subcellularLocation>
        <location evidence="1 7">Cell membrane</location>
        <topology evidence="1 7">Multi-pass membrane protein</topology>
    </subcellularLocation>
</comment>
<keyword evidence="5 7" id="KW-1133">Transmembrane helix</keyword>